<dbReference type="PROSITE" id="PS50943">
    <property type="entry name" value="HTH_CROC1"/>
    <property type="match status" value="1"/>
</dbReference>
<dbReference type="InterPro" id="IPR010982">
    <property type="entry name" value="Lambda_DNA-bd_dom_sf"/>
</dbReference>
<dbReference type="SMART" id="SM00530">
    <property type="entry name" value="HTH_XRE"/>
    <property type="match status" value="1"/>
</dbReference>
<comment type="caution">
    <text evidence="2">The sequence shown here is derived from an EMBL/GenBank/DDBJ whole genome shotgun (WGS) entry which is preliminary data.</text>
</comment>
<dbReference type="Proteomes" id="UP001592581">
    <property type="component" value="Unassembled WGS sequence"/>
</dbReference>
<reference evidence="2 3" key="1">
    <citation type="submission" date="2024-06" db="EMBL/GenBank/DDBJ databases">
        <authorList>
            <person name="Lee S.D."/>
        </authorList>
    </citation>
    <scope>NUCLEOTIDE SEQUENCE [LARGE SCALE GENOMIC DNA]</scope>
    <source>
        <strain evidence="2 3">N1-10</strain>
    </source>
</reference>
<accession>A0ABV6XXE5</accession>
<proteinExistence type="predicted"/>
<name>A0ABV6XXE5_9ACTN</name>
<protein>
    <submittedName>
        <fullName evidence="2">Helix-turn-helix transcriptional regulator</fullName>
    </submittedName>
</protein>
<dbReference type="RefSeq" id="WP_380568024.1">
    <property type="nucleotide sequence ID" value="NZ_JBEUKS010000014.1"/>
</dbReference>
<sequence length="214" mass="22954">MTTGADPAGLSVSDAVARRIKEARGRRGWTAKQLAEQCAARGLPRLTHSVLNNIESGRHNAAGERKRDVTVDELVGLAMVLDVAPLHLLALPEGADKDTAVRLLPDVAVSDNQALVLWMRGEKALPANDARLYYSSTMERLPAVDSQRTTADFARSVLQDRAKEIVQGFNEQTAQLAASAAARMQSLITEAEQALGEGASPEEVMALLKQASES</sequence>
<gene>
    <name evidence="2" type="ORF">ABUW04_32235</name>
</gene>
<evidence type="ECO:0000313" key="2">
    <source>
        <dbReference type="EMBL" id="MFC1442928.1"/>
    </source>
</evidence>
<feature type="domain" description="HTH cro/C1-type" evidence="1">
    <location>
        <begin position="20"/>
        <end position="88"/>
    </location>
</feature>
<evidence type="ECO:0000313" key="3">
    <source>
        <dbReference type="Proteomes" id="UP001592581"/>
    </source>
</evidence>
<organism evidence="2 3">
    <name type="scientific">Streptacidiphilus jeojiensis</name>
    <dbReference type="NCBI Taxonomy" id="3229225"/>
    <lineage>
        <taxon>Bacteria</taxon>
        <taxon>Bacillati</taxon>
        <taxon>Actinomycetota</taxon>
        <taxon>Actinomycetes</taxon>
        <taxon>Kitasatosporales</taxon>
        <taxon>Streptomycetaceae</taxon>
        <taxon>Streptacidiphilus</taxon>
    </lineage>
</organism>
<dbReference type="CDD" id="cd00093">
    <property type="entry name" value="HTH_XRE"/>
    <property type="match status" value="1"/>
</dbReference>
<dbReference type="EMBL" id="JBEUKS010000014">
    <property type="protein sequence ID" value="MFC1442928.1"/>
    <property type="molecule type" value="Genomic_DNA"/>
</dbReference>
<evidence type="ECO:0000259" key="1">
    <source>
        <dbReference type="PROSITE" id="PS50943"/>
    </source>
</evidence>
<dbReference type="Gene3D" id="1.10.260.40">
    <property type="entry name" value="lambda repressor-like DNA-binding domains"/>
    <property type="match status" value="1"/>
</dbReference>
<dbReference type="InterPro" id="IPR001387">
    <property type="entry name" value="Cro/C1-type_HTH"/>
</dbReference>
<keyword evidence="3" id="KW-1185">Reference proteome</keyword>
<dbReference type="SUPFAM" id="SSF47413">
    <property type="entry name" value="lambda repressor-like DNA-binding domains"/>
    <property type="match status" value="1"/>
</dbReference>